<dbReference type="CDD" id="cd02659">
    <property type="entry name" value="peptidase_C19C"/>
    <property type="match status" value="1"/>
</dbReference>
<dbReference type="PANTHER" id="PTHR24006">
    <property type="entry name" value="UBIQUITIN CARBOXYL-TERMINAL HYDROLASE"/>
    <property type="match status" value="1"/>
</dbReference>
<dbReference type="InterPro" id="IPR029346">
    <property type="entry name" value="USP_C"/>
</dbReference>
<dbReference type="OrthoDB" id="289038at2759"/>
<proteinExistence type="inferred from homology"/>
<evidence type="ECO:0000259" key="9">
    <source>
        <dbReference type="PROSITE" id="PS50144"/>
    </source>
</evidence>
<keyword evidence="7" id="KW-0788">Thiol protease</keyword>
<dbReference type="EC" id="3.4.19.12" evidence="3"/>
<dbReference type="GO" id="GO:0016579">
    <property type="term" value="P:protein deubiquitination"/>
    <property type="evidence" value="ECO:0007669"/>
    <property type="project" value="EnsemblFungi"/>
</dbReference>
<dbReference type="PROSITE" id="PS50235">
    <property type="entry name" value="USP_3"/>
    <property type="match status" value="1"/>
</dbReference>
<dbReference type="InterPro" id="IPR038765">
    <property type="entry name" value="Papain-like_cys_pep_sf"/>
</dbReference>
<dbReference type="Pfam" id="PF12436">
    <property type="entry name" value="USP7_ICP0_bdg"/>
    <property type="match status" value="1"/>
</dbReference>
<feature type="compositionally biased region" description="Basic and acidic residues" evidence="8">
    <location>
        <begin position="1"/>
        <end position="12"/>
    </location>
</feature>
<dbReference type="GO" id="GO:0010995">
    <property type="term" value="P:free ubiquitin chain depolymerization"/>
    <property type="evidence" value="ECO:0007669"/>
    <property type="project" value="EnsemblFungi"/>
</dbReference>
<keyword evidence="4" id="KW-0645">Protease</keyword>
<feature type="region of interest" description="Disordered" evidence="8">
    <location>
        <begin position="1"/>
        <end position="31"/>
    </location>
</feature>
<dbReference type="GO" id="GO:0006508">
    <property type="term" value="P:proteolysis"/>
    <property type="evidence" value="ECO:0007669"/>
    <property type="project" value="UniProtKB-KW"/>
</dbReference>
<dbReference type="KEGG" id="spaa:SPAPADRAFT_54773"/>
<evidence type="ECO:0000259" key="10">
    <source>
        <dbReference type="PROSITE" id="PS50235"/>
    </source>
</evidence>
<dbReference type="InterPro" id="IPR002083">
    <property type="entry name" value="MATH/TRAF_dom"/>
</dbReference>
<dbReference type="Pfam" id="PF14533">
    <property type="entry name" value="USP7_C2"/>
    <property type="match status" value="1"/>
</dbReference>
<evidence type="ECO:0000256" key="4">
    <source>
        <dbReference type="ARBA" id="ARBA00022670"/>
    </source>
</evidence>
<dbReference type="Pfam" id="PF00443">
    <property type="entry name" value="UCH"/>
    <property type="match status" value="1"/>
</dbReference>
<dbReference type="Gene3D" id="2.60.210.10">
    <property type="entry name" value="Apoptosis, Tumor Necrosis Factor Receptor Associated Protein 2, Chain A"/>
    <property type="match status" value="1"/>
</dbReference>
<dbReference type="InterPro" id="IPR024729">
    <property type="entry name" value="USP7_ICP0-binding_dom"/>
</dbReference>
<accession>G3AM44</accession>
<dbReference type="GO" id="GO:0004843">
    <property type="term" value="F:cysteine-type deubiquitinase activity"/>
    <property type="evidence" value="ECO:0007669"/>
    <property type="project" value="UniProtKB-EC"/>
</dbReference>
<dbReference type="STRING" id="619300.G3AM44"/>
<dbReference type="EMBL" id="GL996501">
    <property type="protein sequence ID" value="EGW32749.1"/>
    <property type="molecule type" value="Genomic_DNA"/>
</dbReference>
<dbReference type="Gene3D" id="3.90.70.10">
    <property type="entry name" value="Cysteine proteinases"/>
    <property type="match status" value="1"/>
</dbReference>
<dbReference type="Proteomes" id="UP000000709">
    <property type="component" value="Unassembled WGS sequence"/>
</dbReference>
<dbReference type="GO" id="GO:0016973">
    <property type="term" value="P:poly(A)+ mRNA export from nucleus"/>
    <property type="evidence" value="ECO:0007669"/>
    <property type="project" value="EnsemblFungi"/>
</dbReference>
<evidence type="ECO:0000256" key="6">
    <source>
        <dbReference type="ARBA" id="ARBA00022801"/>
    </source>
</evidence>
<dbReference type="InterPro" id="IPR050164">
    <property type="entry name" value="Peptidase_C19"/>
</dbReference>
<keyword evidence="6" id="KW-0378">Hydrolase</keyword>
<dbReference type="PROSITE" id="PS00973">
    <property type="entry name" value="USP_2"/>
    <property type="match status" value="1"/>
</dbReference>
<dbReference type="InterPro" id="IPR001394">
    <property type="entry name" value="Peptidase_C19_UCH"/>
</dbReference>
<feature type="domain" description="USP" evidence="10">
    <location>
        <begin position="295"/>
        <end position="622"/>
    </location>
</feature>
<organism evidence="12">
    <name type="scientific">Spathaspora passalidarum (strain NRRL Y-27907 / 11-Y1)</name>
    <dbReference type="NCBI Taxonomy" id="619300"/>
    <lineage>
        <taxon>Eukaryota</taxon>
        <taxon>Fungi</taxon>
        <taxon>Dikarya</taxon>
        <taxon>Ascomycota</taxon>
        <taxon>Saccharomycotina</taxon>
        <taxon>Pichiomycetes</taxon>
        <taxon>Debaryomycetaceae</taxon>
        <taxon>Spathaspora</taxon>
    </lineage>
</organism>
<dbReference type="CDD" id="cd03775">
    <property type="entry name" value="MATH_Ubp21p"/>
    <property type="match status" value="1"/>
</dbReference>
<dbReference type="RefSeq" id="XP_007374264.1">
    <property type="nucleotide sequence ID" value="XM_007374202.1"/>
</dbReference>
<dbReference type="HOGENOM" id="CLU_003532_2_1_1"/>
<dbReference type="GO" id="GO:0005777">
    <property type="term" value="C:peroxisome"/>
    <property type="evidence" value="ECO:0007669"/>
    <property type="project" value="EnsemblFungi"/>
</dbReference>
<comment type="similarity">
    <text evidence="2">Belongs to the peptidase C19 family.</text>
</comment>
<dbReference type="GO" id="GO:0005829">
    <property type="term" value="C:cytosol"/>
    <property type="evidence" value="ECO:0007669"/>
    <property type="project" value="EnsemblFungi"/>
</dbReference>
<evidence type="ECO:0000256" key="1">
    <source>
        <dbReference type="ARBA" id="ARBA00000707"/>
    </source>
</evidence>
<feature type="region of interest" description="Disordered" evidence="8">
    <location>
        <begin position="50"/>
        <end position="70"/>
    </location>
</feature>
<evidence type="ECO:0000256" key="8">
    <source>
        <dbReference type="SAM" id="MobiDB-lite"/>
    </source>
</evidence>
<dbReference type="SUPFAM" id="SSF54001">
    <property type="entry name" value="Cysteine proteinases"/>
    <property type="match status" value="1"/>
</dbReference>
<sequence>MDVDINTKKQSIEEPGNADVDATRANGIDGTNRDISDLIEVIDITQQGIEDDVEIIEDDDDDEDEDDEDEGVIVERGVSDNDDDVIVIADDSDTENGNNKDPAAAKANDFAAIAAKTMKPVQDYPIKDETHYVWEIKDWNSLKEEKVRSPKFKCGGYEWNILLFPHGNQNNNSISIYMEPHPPLDEEGKPVDENWYVCAQFALDLWNPHHPEAHMCNGSHHRFNKGETDWGFSSLIELKQLTHGVNNLRNPTPHPILTNNQLNITGYVRIIDDSSTGVLWHNFIDYDSKLGSGYVGLNNQGATCYLNSLLQSYFTTKCFRKLVYEIPTHSTGELSNVALSLQRIFYLLSTSNEPVATLELTKSFGWDSSDAFTQHDVQELNRILMDKLETAMKGTKIEGRLNDIFVGKMKSYIKCVNVSYESSRVEDFWDIQLNVRGFQNLSESFKNYIEIEMLDGENKYQAGDQYGYQDAKKGVVFEAFPPVLHLQLKRFEYDFVVDDLVKIDDFYEFPDKIDLKPYLDEDLSDEIKNQNWNYKLHGVLVHQGSISNGHYYAMIKPYANTETWLRFDDDKVWKVTPTQVFQDNFGARDLTQTELSKMSRIEQQDHLMRRVTSAYMLVYYRESELPSILPDNDESIDESIPKHIPAQIKFEIEERERIEKQKQEALYYINVKLITINTMNHNAGFDLALDSTVVKFYDESLKGTLCDPKSFKVKKEDNFKVLNELARNELGYEDANGFRLITVCHRNNHTNRVDEPVRNELVDTNVNNVYFKSFNRKFDEMVFFVEELNKDIRAINKLTTITEKVTPESFTFDFVLNKIQDVGTQQESDLKFKNIEEYSKNILLFIKYFDPISQEVRALSHINVSKDDVIETIVEPIRELLGFNEDVSLELYEEISPIKIEKLDQGVSFDKQELSNGDIITVQVSNVNDLAEGKVYHNLKEYYRFLLTRIRISVEPFKAEIDEEDFDFVEGEGKEKEESVDIQIAKNLSKTFQIWASMDYSYHQLAAEIALRLNVDPNYLRIFVLSNKGQRYPLKTTNHLSQLFPKHIPANQLIHFEYEILNIPLKDYENLKAVKIHWLTSLLQYQVFEILISKTGTVHDLIEKLLHKVNIPKSHLKHLLCWAGNNHIFADLVRFDISLNQIQDGYDLYCGVFPVEVEILAAHSVVARFTDDEEVNEDDDVFDNETVKEEFILAKKEVKNLNLIPTFHFHKNTTYRHGVPFLLTVYRDEVFKNTKERLRKKLGLGIQAFEKLKIALVDNDETSSGSYVEDDELVLFDEIGKASNGVSIALDHPDRIKRSNQFDKGISIK</sequence>
<dbReference type="GO" id="GO:0005634">
    <property type="term" value="C:nucleus"/>
    <property type="evidence" value="ECO:0007669"/>
    <property type="project" value="TreeGrafter"/>
</dbReference>
<dbReference type="GO" id="GO:0031647">
    <property type="term" value="P:regulation of protein stability"/>
    <property type="evidence" value="ECO:0007669"/>
    <property type="project" value="TreeGrafter"/>
</dbReference>
<dbReference type="OMA" id="HTAHHRF"/>
<dbReference type="FunFam" id="3.90.70.10:FF:000128">
    <property type="entry name" value="Ubiquitin carboxyl-terminal hydrolase 15"/>
    <property type="match status" value="1"/>
</dbReference>
<evidence type="ECO:0000256" key="7">
    <source>
        <dbReference type="ARBA" id="ARBA00022807"/>
    </source>
</evidence>
<name>G3AM44_SPAPN</name>
<feature type="domain" description="MATH" evidence="9">
    <location>
        <begin position="129"/>
        <end position="268"/>
    </location>
</feature>
<dbReference type="PROSITE" id="PS50144">
    <property type="entry name" value="MATH"/>
    <property type="match status" value="1"/>
</dbReference>
<dbReference type="Gene3D" id="3.10.20.90">
    <property type="entry name" value="Phosphatidylinositol 3-kinase Catalytic Subunit, Chain A, domain 1"/>
    <property type="match status" value="2"/>
</dbReference>
<dbReference type="FunFam" id="2.60.210.10:FF:000016">
    <property type="entry name" value="Ubiquitin-specific protease"/>
    <property type="match status" value="1"/>
</dbReference>
<evidence type="ECO:0000256" key="2">
    <source>
        <dbReference type="ARBA" id="ARBA00009085"/>
    </source>
</evidence>
<dbReference type="PANTHER" id="PTHR24006:SF644">
    <property type="entry name" value="UBIQUITIN CARBOXYL-TERMINAL HYDROLASE 7"/>
    <property type="match status" value="1"/>
</dbReference>
<evidence type="ECO:0000313" key="11">
    <source>
        <dbReference type="EMBL" id="EGW32749.1"/>
    </source>
</evidence>
<gene>
    <name evidence="11" type="ORF">SPAPADRAFT_54773</name>
</gene>
<dbReference type="Pfam" id="PF22486">
    <property type="entry name" value="MATH_2"/>
    <property type="match status" value="1"/>
</dbReference>
<dbReference type="MEROPS" id="C19.099"/>
<reference evidence="11 12" key="1">
    <citation type="journal article" date="2011" name="Proc. Natl. Acad. Sci. U.S.A.">
        <title>Comparative genomics of xylose-fermenting fungi for enhanced biofuel production.</title>
        <authorList>
            <person name="Wohlbach D.J."/>
            <person name="Kuo A."/>
            <person name="Sato T.K."/>
            <person name="Potts K.M."/>
            <person name="Salamov A.A."/>
            <person name="LaButti K.M."/>
            <person name="Sun H."/>
            <person name="Clum A."/>
            <person name="Pangilinan J.L."/>
            <person name="Lindquist E.A."/>
            <person name="Lucas S."/>
            <person name="Lapidus A."/>
            <person name="Jin M."/>
            <person name="Gunawan C."/>
            <person name="Balan V."/>
            <person name="Dale B.E."/>
            <person name="Jeffries T.W."/>
            <person name="Zinkel R."/>
            <person name="Barry K.W."/>
            <person name="Grigoriev I.V."/>
            <person name="Gasch A.P."/>
        </authorList>
    </citation>
    <scope>NUCLEOTIDE SEQUENCE [LARGE SCALE GENOMIC DNA]</scope>
    <source>
        <strain evidence="12">NRRL Y-27907 / 11-Y1</strain>
    </source>
</reference>
<evidence type="ECO:0000256" key="5">
    <source>
        <dbReference type="ARBA" id="ARBA00022786"/>
    </source>
</evidence>
<evidence type="ECO:0000256" key="3">
    <source>
        <dbReference type="ARBA" id="ARBA00012759"/>
    </source>
</evidence>
<dbReference type="eggNOG" id="KOG1863">
    <property type="taxonomic scope" value="Eukaryota"/>
</dbReference>
<dbReference type="PROSITE" id="PS00972">
    <property type="entry name" value="USP_1"/>
    <property type="match status" value="1"/>
</dbReference>
<keyword evidence="5" id="KW-0833">Ubl conjugation pathway</keyword>
<dbReference type="FunCoup" id="G3AM44">
    <property type="interactions" value="1427"/>
</dbReference>
<dbReference type="InterPro" id="IPR028889">
    <property type="entry name" value="USP"/>
</dbReference>
<dbReference type="InterPro" id="IPR008974">
    <property type="entry name" value="TRAF-like"/>
</dbReference>
<dbReference type="SUPFAM" id="SSF49599">
    <property type="entry name" value="TRAF domain-like"/>
    <property type="match status" value="1"/>
</dbReference>
<evidence type="ECO:0000313" key="12">
    <source>
        <dbReference type="Proteomes" id="UP000000709"/>
    </source>
</evidence>
<comment type="catalytic activity">
    <reaction evidence="1">
        <text>Thiol-dependent hydrolysis of ester, thioester, amide, peptide and isopeptide bonds formed by the C-terminal Gly of ubiquitin (a 76-residue protein attached to proteins as an intracellular targeting signal).</text>
        <dbReference type="EC" id="3.4.19.12"/>
    </reaction>
</comment>
<keyword evidence="12" id="KW-1185">Reference proteome</keyword>
<protein>
    <recommendedName>
        <fullName evidence="3">ubiquitinyl hydrolase 1</fullName>
        <ecNumber evidence="3">3.4.19.12</ecNumber>
    </recommendedName>
</protein>
<dbReference type="SMART" id="SM00061">
    <property type="entry name" value="MATH"/>
    <property type="match status" value="1"/>
</dbReference>
<dbReference type="InParanoid" id="G3AM44"/>
<dbReference type="GeneID" id="18871883"/>
<dbReference type="InterPro" id="IPR018200">
    <property type="entry name" value="USP_CS"/>
</dbReference>